<evidence type="ECO:0000313" key="5">
    <source>
        <dbReference type="Proteomes" id="UP001234178"/>
    </source>
</evidence>
<dbReference type="Proteomes" id="UP001234178">
    <property type="component" value="Unassembled WGS sequence"/>
</dbReference>
<feature type="region of interest" description="Disordered" evidence="3">
    <location>
        <begin position="248"/>
        <end position="283"/>
    </location>
</feature>
<accession>A0ABQ9YRL7</accession>
<organism evidence="4 5">
    <name type="scientific">Daphnia magna</name>
    <dbReference type="NCBI Taxonomy" id="35525"/>
    <lineage>
        <taxon>Eukaryota</taxon>
        <taxon>Metazoa</taxon>
        <taxon>Ecdysozoa</taxon>
        <taxon>Arthropoda</taxon>
        <taxon>Crustacea</taxon>
        <taxon>Branchiopoda</taxon>
        <taxon>Diplostraca</taxon>
        <taxon>Cladocera</taxon>
        <taxon>Anomopoda</taxon>
        <taxon>Daphniidae</taxon>
        <taxon>Daphnia</taxon>
    </lineage>
</organism>
<evidence type="ECO:0000256" key="2">
    <source>
        <dbReference type="ARBA" id="ARBA00022946"/>
    </source>
</evidence>
<dbReference type="InterPro" id="IPR038538">
    <property type="entry name" value="MTERF_sf"/>
</dbReference>
<evidence type="ECO:0000256" key="1">
    <source>
        <dbReference type="ARBA" id="ARBA00007692"/>
    </source>
</evidence>
<dbReference type="EMBL" id="JAOYFB010000001">
    <property type="protein sequence ID" value="KAK4003263.1"/>
    <property type="molecule type" value="Genomic_DNA"/>
</dbReference>
<evidence type="ECO:0000313" key="4">
    <source>
        <dbReference type="EMBL" id="KAK4003263.1"/>
    </source>
</evidence>
<reference evidence="4 5" key="1">
    <citation type="journal article" date="2023" name="Nucleic Acids Res.">
        <title>The hologenome of Daphnia magna reveals possible DNA methylation and microbiome-mediated evolution of the host genome.</title>
        <authorList>
            <person name="Chaturvedi A."/>
            <person name="Li X."/>
            <person name="Dhandapani V."/>
            <person name="Marshall H."/>
            <person name="Kissane S."/>
            <person name="Cuenca-Cambronero M."/>
            <person name="Asole G."/>
            <person name="Calvet F."/>
            <person name="Ruiz-Romero M."/>
            <person name="Marangio P."/>
            <person name="Guigo R."/>
            <person name="Rago D."/>
            <person name="Mirbahai L."/>
            <person name="Eastwood N."/>
            <person name="Colbourne J.K."/>
            <person name="Zhou J."/>
            <person name="Mallon E."/>
            <person name="Orsini L."/>
        </authorList>
    </citation>
    <scope>NUCLEOTIDE SEQUENCE [LARGE SCALE GENOMIC DNA]</scope>
    <source>
        <strain evidence="4">LRV0_1</strain>
    </source>
</reference>
<name>A0ABQ9YRL7_9CRUS</name>
<evidence type="ECO:0000256" key="3">
    <source>
        <dbReference type="SAM" id="MobiDB-lite"/>
    </source>
</evidence>
<keyword evidence="2" id="KW-0809">Transit peptide</keyword>
<keyword evidence="5" id="KW-1185">Reference proteome</keyword>
<sequence>MMLQRSLTGVLGLGKYSKSKWHNTVPAYLSTKSDEIEDMRNTLGQQVWDASIKKFQDLGFSLKQSSSMLFNNPALSNYPAERLCHHFEVLSSIGFKTEEIRDVLAREPKIFDRDFHVLKKNHTNLLRQMGDHQGRITAIGAPNTLIENSFITNQKIDYCIMEMMMNKPKIARSRILQCSYSLIKTRHKFAYRSGLYKKIDSKNKEGLINNPSIPDLFFCSDEIFLTLFKGFTLEDYVVFDSLMMNEEDHMSEEDETASNDHTDGDDTEDENDLGGGYKNRYSARPKRVPTFCGLSVFKS</sequence>
<dbReference type="Gene3D" id="1.25.70.10">
    <property type="entry name" value="Transcription termination factor 3, mitochondrial"/>
    <property type="match status" value="1"/>
</dbReference>
<dbReference type="Pfam" id="PF02536">
    <property type="entry name" value="mTERF"/>
    <property type="match status" value="1"/>
</dbReference>
<proteinExistence type="inferred from homology"/>
<dbReference type="InterPro" id="IPR003690">
    <property type="entry name" value="MTERF"/>
</dbReference>
<comment type="caution">
    <text evidence="4">The sequence shown here is derived from an EMBL/GenBank/DDBJ whole genome shotgun (WGS) entry which is preliminary data.</text>
</comment>
<comment type="similarity">
    <text evidence="1">Belongs to the mTERF family.</text>
</comment>
<gene>
    <name evidence="4" type="ORF">OUZ56_005037</name>
</gene>
<protein>
    <submittedName>
        <fullName evidence="4">Uncharacterized protein</fullName>
    </submittedName>
</protein>